<dbReference type="Pfam" id="PF17762">
    <property type="entry name" value="HTH_ParB"/>
    <property type="match status" value="1"/>
</dbReference>
<dbReference type="SMART" id="SM00470">
    <property type="entry name" value="ParB"/>
    <property type="match status" value="1"/>
</dbReference>
<dbReference type="EMBL" id="VBSB01000016">
    <property type="protein sequence ID" value="NTY62509.1"/>
    <property type="molecule type" value="Genomic_DNA"/>
</dbReference>
<dbReference type="Gene3D" id="1.10.10.2830">
    <property type="match status" value="1"/>
</dbReference>
<accession>A0ABX2K0C2</accession>
<dbReference type="InterPro" id="IPR050336">
    <property type="entry name" value="Chromosome_partition/occlusion"/>
</dbReference>
<evidence type="ECO:0000313" key="5">
    <source>
        <dbReference type="EMBL" id="NTY62509.1"/>
    </source>
</evidence>
<name>A0ABX2K0C2_9MYCO</name>
<dbReference type="PANTHER" id="PTHR33375">
    <property type="entry name" value="CHROMOSOME-PARTITIONING PROTEIN PARB-RELATED"/>
    <property type="match status" value="1"/>
</dbReference>
<evidence type="ECO:0000256" key="2">
    <source>
        <dbReference type="ARBA" id="ARBA00022829"/>
    </source>
</evidence>
<dbReference type="RefSeq" id="WP_174400227.1">
    <property type="nucleotide sequence ID" value="NZ_VBSB01000016.1"/>
</dbReference>
<evidence type="ECO:0000313" key="6">
    <source>
        <dbReference type="Proteomes" id="UP000708347"/>
    </source>
</evidence>
<feature type="region of interest" description="Disordered" evidence="3">
    <location>
        <begin position="245"/>
        <end position="266"/>
    </location>
</feature>
<comment type="similarity">
    <text evidence="1">Belongs to the ParB family.</text>
</comment>
<dbReference type="PANTHER" id="PTHR33375:SF1">
    <property type="entry name" value="CHROMOSOME-PARTITIONING PROTEIN PARB-RELATED"/>
    <property type="match status" value="1"/>
</dbReference>
<evidence type="ECO:0000259" key="4">
    <source>
        <dbReference type="SMART" id="SM00470"/>
    </source>
</evidence>
<sequence length="531" mass="56213">MATGNVTAAKRAGARKTANKLARFAGGPETSEFLAAAQDIDLAGGITAGLASLAAADGQRFINAPTEAIAPHPYNAPTRSVPQPDNPRWIELVGSVRAAGVQVPILVVSRAAFVRARPELEPSLEPATRYVIIYGHRRRAAALEAGLATVPAVIDDSAMVDGGDLDAMTIENLGREDLTEFEQAEVFARYSEAGFSQRDIAGKLGVNQSTVSRRLNLLLLCPEVRAAVESGKIKHTEAAELAGKLPYGPRRPWQQDVQDEQDSDSRRADQVAACDLVATGATLKRAAERVLAERRARQRAASEGVEIINPRERFGADYQQYAIESPAMVAGQRVVGAIDELQGGLVYYPAAVQPAQREAPQTGAARDGAPARQRTAASRARLLVCPRLVASPPPREKLLPLLAGQYASGIAALGGSQAGWKLAFDLSRSAGLSSAEYSDVGTFRAAASAAVTLKCQLEVAWACAVAAFELHAADKARNRWDHLDVAYVQLLQDRAGYSPTPWELERIAAATGGANGNGGPSEPLSTCSDGE</sequence>
<reference evidence="5 6" key="1">
    <citation type="submission" date="2019-05" db="EMBL/GenBank/DDBJ databases">
        <title>Mycolicibacterium sphagni ENV482 genome assembly.</title>
        <authorList>
            <person name="Chen W."/>
            <person name="Faulkner N.W."/>
            <person name="Hyman M.R."/>
        </authorList>
    </citation>
    <scope>NUCLEOTIDE SEQUENCE [LARGE SCALE GENOMIC DNA]</scope>
    <source>
        <strain evidence="5 6">ENV482</strain>
    </source>
</reference>
<feature type="domain" description="ParB-like N-terminal" evidence="4">
    <location>
        <begin position="62"/>
        <end position="174"/>
    </location>
</feature>
<dbReference type="NCBIfam" id="TIGR00180">
    <property type="entry name" value="parB_part"/>
    <property type="match status" value="1"/>
</dbReference>
<dbReference type="InterPro" id="IPR041468">
    <property type="entry name" value="HTH_ParB/Spo0J"/>
</dbReference>
<evidence type="ECO:0000256" key="1">
    <source>
        <dbReference type="ARBA" id="ARBA00006295"/>
    </source>
</evidence>
<dbReference type="InterPro" id="IPR003115">
    <property type="entry name" value="ParB_N"/>
</dbReference>
<dbReference type="SUPFAM" id="SSF110849">
    <property type="entry name" value="ParB/Sulfiredoxin"/>
    <property type="match status" value="1"/>
</dbReference>
<dbReference type="Proteomes" id="UP000708347">
    <property type="component" value="Unassembled WGS sequence"/>
</dbReference>
<keyword evidence="2" id="KW-0159">Chromosome partition</keyword>
<dbReference type="Pfam" id="PF02195">
    <property type="entry name" value="ParB_N"/>
    <property type="match status" value="1"/>
</dbReference>
<dbReference type="InterPro" id="IPR004437">
    <property type="entry name" value="ParB/RepB/Spo0J"/>
</dbReference>
<evidence type="ECO:0000256" key="3">
    <source>
        <dbReference type="SAM" id="MobiDB-lite"/>
    </source>
</evidence>
<comment type="caution">
    <text evidence="5">The sequence shown here is derived from an EMBL/GenBank/DDBJ whole genome shotgun (WGS) entry which is preliminary data.</text>
</comment>
<dbReference type="InterPro" id="IPR036086">
    <property type="entry name" value="ParB/Sulfiredoxin_sf"/>
</dbReference>
<organism evidence="5 6">
    <name type="scientific">Mycolicibacterium sphagni</name>
    <dbReference type="NCBI Taxonomy" id="1786"/>
    <lineage>
        <taxon>Bacteria</taxon>
        <taxon>Bacillati</taxon>
        <taxon>Actinomycetota</taxon>
        <taxon>Actinomycetes</taxon>
        <taxon>Mycobacteriales</taxon>
        <taxon>Mycobacteriaceae</taxon>
        <taxon>Mycolicibacterium</taxon>
    </lineage>
</organism>
<gene>
    <name evidence="5" type="ORF">FEG63_23510</name>
</gene>
<dbReference type="SUPFAM" id="SSF109709">
    <property type="entry name" value="KorB DNA-binding domain-like"/>
    <property type="match status" value="1"/>
</dbReference>
<keyword evidence="6" id="KW-1185">Reference proteome</keyword>
<feature type="region of interest" description="Disordered" evidence="3">
    <location>
        <begin position="511"/>
        <end position="531"/>
    </location>
</feature>
<proteinExistence type="inferred from homology"/>
<protein>
    <submittedName>
        <fullName evidence="5">ParB/RepB/Spo0J family partition protein</fullName>
    </submittedName>
</protein>
<dbReference type="Gene3D" id="3.90.1530.30">
    <property type="match status" value="1"/>
</dbReference>